<feature type="region of interest" description="Disordered" evidence="1">
    <location>
        <begin position="144"/>
        <end position="167"/>
    </location>
</feature>
<dbReference type="SUPFAM" id="SSF56235">
    <property type="entry name" value="N-terminal nucleophile aminohydrolases (Ntn hydrolases)"/>
    <property type="match status" value="1"/>
</dbReference>
<sequence>ASLVAVDQNGSAVACTFTSGGLFGTGRSLPGTGLMLPPPATLNASLTPILVVNVNAGKTFMAAAATGGGPATAAVMQVMGGAFIDQHDLEEAVIRPRQFAEGPYLFLEPDADDSQERLKQQGYTPIDAPGMGRVNVLFCPSGIPDQNPRCDQRTDPRGFGLALGQQQ</sequence>
<evidence type="ECO:0008006" key="4">
    <source>
        <dbReference type="Google" id="ProtNLM"/>
    </source>
</evidence>
<gene>
    <name evidence="2" type="ORF">VZ95_12060</name>
</gene>
<dbReference type="EMBL" id="LAJY01000299">
    <property type="protein sequence ID" value="KJV09346.1"/>
    <property type="molecule type" value="Genomic_DNA"/>
</dbReference>
<dbReference type="InterPro" id="IPR043137">
    <property type="entry name" value="GGT_ssub_C"/>
</dbReference>
<organism evidence="2 3">
    <name type="scientific">Elstera litoralis</name>
    <dbReference type="NCBI Taxonomy" id="552518"/>
    <lineage>
        <taxon>Bacteria</taxon>
        <taxon>Pseudomonadati</taxon>
        <taxon>Pseudomonadota</taxon>
        <taxon>Alphaproteobacteria</taxon>
        <taxon>Rhodospirillales</taxon>
        <taxon>Rhodospirillaceae</taxon>
        <taxon>Elstera</taxon>
    </lineage>
</organism>
<evidence type="ECO:0000313" key="3">
    <source>
        <dbReference type="Proteomes" id="UP000033774"/>
    </source>
</evidence>
<proteinExistence type="predicted"/>
<dbReference type="AlphaFoldDB" id="A0A0F3IRK7"/>
<comment type="caution">
    <text evidence="2">The sequence shown here is derived from an EMBL/GenBank/DDBJ whole genome shotgun (WGS) entry which is preliminary data.</text>
</comment>
<evidence type="ECO:0000313" key="2">
    <source>
        <dbReference type="EMBL" id="KJV09346.1"/>
    </source>
</evidence>
<name>A0A0F3IRK7_9PROT</name>
<dbReference type="Gene3D" id="3.60.20.40">
    <property type="match status" value="1"/>
</dbReference>
<feature type="non-terminal residue" evidence="2">
    <location>
        <position position="1"/>
    </location>
</feature>
<dbReference type="InterPro" id="IPR029055">
    <property type="entry name" value="Ntn_hydrolases_N"/>
</dbReference>
<reference evidence="2 3" key="1">
    <citation type="submission" date="2015-03" db="EMBL/GenBank/DDBJ databases">
        <title>Draft genome sequence of Elstera litoralis.</title>
        <authorList>
            <person name="Rahalkar M.C."/>
            <person name="Dhakephalkar P.K."/>
            <person name="Pore S.D."/>
            <person name="Arora P."/>
            <person name="Kapse N.G."/>
            <person name="Pandit P.S."/>
        </authorList>
    </citation>
    <scope>NUCLEOTIDE SEQUENCE [LARGE SCALE GENOMIC DNA]</scope>
    <source>
        <strain evidence="2 3">Dia-1</strain>
    </source>
</reference>
<accession>A0A0F3IRK7</accession>
<keyword evidence="3" id="KW-1185">Reference proteome</keyword>
<protein>
    <recommendedName>
        <fullName evidence="4">Gamma-glutamyltransferase</fullName>
    </recommendedName>
</protein>
<dbReference type="Proteomes" id="UP000033774">
    <property type="component" value="Unassembled WGS sequence"/>
</dbReference>
<evidence type="ECO:0000256" key="1">
    <source>
        <dbReference type="SAM" id="MobiDB-lite"/>
    </source>
</evidence>